<dbReference type="EMBL" id="ML993634">
    <property type="protein sequence ID" value="KAF2159716.1"/>
    <property type="molecule type" value="Genomic_DNA"/>
</dbReference>
<protein>
    <recommendedName>
        <fullName evidence="6">NAD-dependent 15-hydroxyprostaglandin dehydrogenase</fullName>
    </recommendedName>
</protein>
<accession>A0A6A6C2S8</accession>
<dbReference type="PANTHER" id="PTHR44229">
    <property type="entry name" value="15-HYDROXYPROSTAGLANDIN DEHYDROGENASE [NAD(+)]"/>
    <property type="match status" value="1"/>
</dbReference>
<name>A0A6A6C2S8_ZASCE</name>
<dbReference type="PRINTS" id="PR00081">
    <property type="entry name" value="GDHRDH"/>
</dbReference>
<dbReference type="InterPro" id="IPR036291">
    <property type="entry name" value="NAD(P)-bd_dom_sf"/>
</dbReference>
<dbReference type="InterPro" id="IPR002347">
    <property type="entry name" value="SDR_fam"/>
</dbReference>
<dbReference type="OrthoDB" id="5296at2759"/>
<dbReference type="GO" id="GO:0005737">
    <property type="term" value="C:cytoplasm"/>
    <property type="evidence" value="ECO:0007669"/>
    <property type="project" value="TreeGrafter"/>
</dbReference>
<dbReference type="Gene3D" id="3.40.50.720">
    <property type="entry name" value="NAD(P)-binding Rossmann-like Domain"/>
    <property type="match status" value="1"/>
</dbReference>
<dbReference type="Proteomes" id="UP000799537">
    <property type="component" value="Unassembled WGS sequence"/>
</dbReference>
<evidence type="ECO:0000256" key="3">
    <source>
        <dbReference type="RuleBase" id="RU000363"/>
    </source>
</evidence>
<evidence type="ECO:0008006" key="6">
    <source>
        <dbReference type="Google" id="ProtNLM"/>
    </source>
</evidence>
<evidence type="ECO:0000313" key="4">
    <source>
        <dbReference type="EMBL" id="KAF2159716.1"/>
    </source>
</evidence>
<dbReference type="Pfam" id="PF00106">
    <property type="entry name" value="adh_short"/>
    <property type="match status" value="1"/>
</dbReference>
<dbReference type="SUPFAM" id="SSF51735">
    <property type="entry name" value="NAD(P)-binding Rossmann-fold domains"/>
    <property type="match status" value="1"/>
</dbReference>
<keyword evidence="5" id="KW-1185">Reference proteome</keyword>
<keyword evidence="2" id="KW-0560">Oxidoreductase</keyword>
<organism evidence="4 5">
    <name type="scientific">Zasmidium cellare ATCC 36951</name>
    <dbReference type="NCBI Taxonomy" id="1080233"/>
    <lineage>
        <taxon>Eukaryota</taxon>
        <taxon>Fungi</taxon>
        <taxon>Dikarya</taxon>
        <taxon>Ascomycota</taxon>
        <taxon>Pezizomycotina</taxon>
        <taxon>Dothideomycetes</taxon>
        <taxon>Dothideomycetidae</taxon>
        <taxon>Mycosphaerellales</taxon>
        <taxon>Mycosphaerellaceae</taxon>
        <taxon>Zasmidium</taxon>
    </lineage>
</organism>
<gene>
    <name evidence="4" type="ORF">M409DRAFT_60636</name>
</gene>
<dbReference type="PRINTS" id="PR00080">
    <property type="entry name" value="SDRFAMILY"/>
</dbReference>
<evidence type="ECO:0000256" key="1">
    <source>
        <dbReference type="ARBA" id="ARBA00006484"/>
    </source>
</evidence>
<dbReference type="PANTHER" id="PTHR44229:SF4">
    <property type="entry name" value="15-HYDROXYPROSTAGLANDIN DEHYDROGENASE [NAD(+)]"/>
    <property type="match status" value="1"/>
</dbReference>
<comment type="similarity">
    <text evidence="1 3">Belongs to the short-chain dehydrogenases/reductases (SDR) family.</text>
</comment>
<proteinExistence type="inferred from homology"/>
<dbReference type="GeneID" id="54567811"/>
<dbReference type="FunFam" id="3.40.50.720:FF:000643">
    <property type="entry name" value="Short chain dehydrogenase/reductase family oxidoreductase, putative"/>
    <property type="match status" value="1"/>
</dbReference>
<evidence type="ECO:0000313" key="5">
    <source>
        <dbReference type="Proteomes" id="UP000799537"/>
    </source>
</evidence>
<evidence type="ECO:0000256" key="2">
    <source>
        <dbReference type="ARBA" id="ARBA00023002"/>
    </source>
</evidence>
<dbReference type="AlphaFoldDB" id="A0A6A6C2S8"/>
<sequence length="324" mass="34894">MAAPSDTVPFSVHGKTALLTGAGSGISFCFARLLLSKGCNVLIADIALRPEAQTLVDDHSSNDNSKPRAIFVKTDVTIWSQLENAFNEADTHFGGFDILCPGAGVFEPHFSNFWVPPGKPKARDPIAGTQEEGIGHYFTLDLNITHPIRATQLAISRFLNPIPGSKAGKASASNPKRIVHISSIAGQTPGFATPLYIASKHAISGFIRSLAQLDQTLSIRVNGVAPGIIKTPLWTEHPEKLQMLNSEQDEWVEPEEVAEALLRCVEDESVGGGYVMEVLKGRTRNVDWRMDPGPQGPGGTASERTAMATEVFGWLGEPGWGQTK</sequence>
<dbReference type="RefSeq" id="XP_033660605.1">
    <property type="nucleotide sequence ID" value="XM_033814539.1"/>
</dbReference>
<reference evidence="4" key="1">
    <citation type="journal article" date="2020" name="Stud. Mycol.">
        <title>101 Dothideomycetes genomes: a test case for predicting lifestyles and emergence of pathogens.</title>
        <authorList>
            <person name="Haridas S."/>
            <person name="Albert R."/>
            <person name="Binder M."/>
            <person name="Bloem J."/>
            <person name="Labutti K."/>
            <person name="Salamov A."/>
            <person name="Andreopoulos B."/>
            <person name="Baker S."/>
            <person name="Barry K."/>
            <person name="Bills G."/>
            <person name="Bluhm B."/>
            <person name="Cannon C."/>
            <person name="Castanera R."/>
            <person name="Culley D."/>
            <person name="Daum C."/>
            <person name="Ezra D."/>
            <person name="Gonzalez J."/>
            <person name="Henrissat B."/>
            <person name="Kuo A."/>
            <person name="Liang C."/>
            <person name="Lipzen A."/>
            <person name="Lutzoni F."/>
            <person name="Magnuson J."/>
            <person name="Mondo S."/>
            <person name="Nolan M."/>
            <person name="Ohm R."/>
            <person name="Pangilinan J."/>
            <person name="Park H.-J."/>
            <person name="Ramirez L."/>
            <person name="Alfaro M."/>
            <person name="Sun H."/>
            <person name="Tritt A."/>
            <person name="Yoshinaga Y."/>
            <person name="Zwiers L.-H."/>
            <person name="Turgeon B."/>
            <person name="Goodwin S."/>
            <person name="Spatafora J."/>
            <person name="Crous P."/>
            <person name="Grigoriev I."/>
        </authorList>
    </citation>
    <scope>NUCLEOTIDE SEQUENCE</scope>
    <source>
        <strain evidence="4">ATCC 36951</strain>
    </source>
</reference>
<dbReference type="GO" id="GO:0016616">
    <property type="term" value="F:oxidoreductase activity, acting on the CH-OH group of donors, NAD or NADP as acceptor"/>
    <property type="evidence" value="ECO:0007669"/>
    <property type="project" value="TreeGrafter"/>
</dbReference>